<dbReference type="Pfam" id="PF04773">
    <property type="entry name" value="FecR"/>
    <property type="match status" value="1"/>
</dbReference>
<comment type="caution">
    <text evidence="5">The sequence shown here is derived from an EMBL/GenBank/DDBJ whole genome shotgun (WGS) entry which is preliminary data.</text>
</comment>
<name>A0A847SFY2_9BACT</name>
<dbReference type="InterPro" id="IPR032508">
    <property type="entry name" value="FecR_C"/>
</dbReference>
<dbReference type="Proteomes" id="UP000552864">
    <property type="component" value="Unassembled WGS sequence"/>
</dbReference>
<keyword evidence="2" id="KW-0472">Membrane</keyword>
<dbReference type="Gene3D" id="2.60.120.1440">
    <property type="match status" value="1"/>
</dbReference>
<gene>
    <name evidence="5" type="ORF">HGH91_26215</name>
</gene>
<dbReference type="AlphaFoldDB" id="A0A847SFY2"/>
<evidence type="ECO:0000313" key="5">
    <source>
        <dbReference type="EMBL" id="NLR82140.1"/>
    </source>
</evidence>
<keyword evidence="2" id="KW-0812">Transmembrane</keyword>
<feature type="region of interest" description="Disordered" evidence="1">
    <location>
        <begin position="1"/>
        <end position="25"/>
    </location>
</feature>
<protein>
    <submittedName>
        <fullName evidence="5">DUF4974 domain-containing protein</fullName>
    </submittedName>
</protein>
<sequence>MKRGKKYPTLEDILGSDQQSPGTPIDPALEALAGSVERVIRNAGNEAWDPADKAALWEEIAPGLVPQPARYRYLYLKVAAAILVLLAAGLWYFLPRQNDLLRFARQLPHDQPLTDTRLLVGQHQAVVVKGKNAALVYAGGGTGVTINKDTLSITAATYNTLLVPYGRRARVQLEDGSVVQLNAGSRLVYPAAFKNGKREVYLEGEAFFDIAPNSQSPFFVYASGLVTEVLGTTFNISAYPDDTRQSLVLASGSVRLHVPGHGFSREHSQLLQPADMATVDAKAGGLQMSRVNIATYTAWKDGRLLFFNTPLKDILKKLTRYYNIELDLASTKPGLETCSGDLDLEDNLDNVLEVICATNSLRYERYGQRIVLTEKE</sequence>
<dbReference type="GO" id="GO:0016989">
    <property type="term" value="F:sigma factor antagonist activity"/>
    <property type="evidence" value="ECO:0007669"/>
    <property type="project" value="TreeGrafter"/>
</dbReference>
<accession>A0A847SFY2</accession>
<dbReference type="Gene3D" id="3.55.50.30">
    <property type="match status" value="1"/>
</dbReference>
<keyword evidence="2" id="KW-1133">Transmembrane helix</keyword>
<keyword evidence="6" id="KW-1185">Reference proteome</keyword>
<evidence type="ECO:0000313" key="6">
    <source>
        <dbReference type="Proteomes" id="UP000552864"/>
    </source>
</evidence>
<reference evidence="5 6" key="1">
    <citation type="submission" date="2020-04" db="EMBL/GenBank/DDBJ databases">
        <authorList>
            <person name="Yin C."/>
        </authorList>
    </citation>
    <scope>NUCLEOTIDE SEQUENCE [LARGE SCALE GENOMIC DNA]</scope>
    <source>
        <strain evidence="5 6">Ak56</strain>
    </source>
</reference>
<proteinExistence type="predicted"/>
<feature type="transmembrane region" description="Helical" evidence="2">
    <location>
        <begin position="74"/>
        <end position="94"/>
    </location>
</feature>
<dbReference type="InterPro" id="IPR012373">
    <property type="entry name" value="Ferrdict_sens_TM"/>
</dbReference>
<dbReference type="EMBL" id="JABAHZ010000008">
    <property type="protein sequence ID" value="NLR82140.1"/>
    <property type="molecule type" value="Genomic_DNA"/>
</dbReference>
<dbReference type="PANTHER" id="PTHR30273">
    <property type="entry name" value="PERIPLASMIC SIGNAL SENSOR AND SIGMA FACTOR ACTIVATOR FECR-RELATED"/>
    <property type="match status" value="1"/>
</dbReference>
<dbReference type="PANTHER" id="PTHR30273:SF2">
    <property type="entry name" value="PROTEIN FECR"/>
    <property type="match status" value="1"/>
</dbReference>
<dbReference type="Pfam" id="PF16344">
    <property type="entry name" value="FecR_C"/>
    <property type="match status" value="1"/>
</dbReference>
<organism evidence="5 6">
    <name type="scientific">Chitinophaga eiseniae</name>
    <dbReference type="NCBI Taxonomy" id="634771"/>
    <lineage>
        <taxon>Bacteria</taxon>
        <taxon>Pseudomonadati</taxon>
        <taxon>Bacteroidota</taxon>
        <taxon>Chitinophagia</taxon>
        <taxon>Chitinophagales</taxon>
        <taxon>Chitinophagaceae</taxon>
        <taxon>Chitinophaga</taxon>
    </lineage>
</organism>
<evidence type="ECO:0000259" key="4">
    <source>
        <dbReference type="Pfam" id="PF16344"/>
    </source>
</evidence>
<evidence type="ECO:0000256" key="1">
    <source>
        <dbReference type="SAM" id="MobiDB-lite"/>
    </source>
</evidence>
<feature type="domain" description="Protein FecR C-terminal" evidence="4">
    <location>
        <begin position="304"/>
        <end position="371"/>
    </location>
</feature>
<evidence type="ECO:0000259" key="3">
    <source>
        <dbReference type="Pfam" id="PF04773"/>
    </source>
</evidence>
<dbReference type="InterPro" id="IPR006860">
    <property type="entry name" value="FecR"/>
</dbReference>
<dbReference type="RefSeq" id="WP_168741959.1">
    <property type="nucleotide sequence ID" value="NZ_JABAHZ010000008.1"/>
</dbReference>
<evidence type="ECO:0000256" key="2">
    <source>
        <dbReference type="SAM" id="Phobius"/>
    </source>
</evidence>
<feature type="domain" description="FecR protein" evidence="3">
    <location>
        <begin position="165"/>
        <end position="255"/>
    </location>
</feature>